<name>A0ABZ0YUT0_9GAMM</name>
<protein>
    <recommendedName>
        <fullName evidence="6">LPS-assembly lipoprotein LptE</fullName>
    </recommendedName>
</protein>
<dbReference type="Gene3D" id="3.30.160.150">
    <property type="entry name" value="Lipoprotein like domain"/>
    <property type="match status" value="1"/>
</dbReference>
<dbReference type="Pfam" id="PF04390">
    <property type="entry name" value="LptE"/>
    <property type="match status" value="1"/>
</dbReference>
<evidence type="ECO:0000313" key="8">
    <source>
        <dbReference type="Proteomes" id="UP001327459"/>
    </source>
</evidence>
<dbReference type="RefSeq" id="WP_322520783.1">
    <property type="nucleotide sequence ID" value="NZ_CP140153.1"/>
</dbReference>
<evidence type="ECO:0000256" key="4">
    <source>
        <dbReference type="ARBA" id="ARBA00023237"/>
    </source>
</evidence>
<dbReference type="EMBL" id="CP140153">
    <property type="protein sequence ID" value="WQH15758.1"/>
    <property type="molecule type" value="Genomic_DNA"/>
</dbReference>
<comment type="similarity">
    <text evidence="6">Belongs to the LptE lipoprotein family.</text>
</comment>
<dbReference type="PANTHER" id="PTHR38098:SF1">
    <property type="entry name" value="LPS-ASSEMBLY LIPOPROTEIN LPTE"/>
    <property type="match status" value="1"/>
</dbReference>
<accession>A0ABZ0YUT0</accession>
<dbReference type="Proteomes" id="UP001327459">
    <property type="component" value="Chromosome"/>
</dbReference>
<gene>
    <name evidence="6" type="primary">lptE</name>
    <name evidence="7" type="ORF">SR882_08290</name>
</gene>
<dbReference type="PROSITE" id="PS51257">
    <property type="entry name" value="PROKAR_LIPOPROTEIN"/>
    <property type="match status" value="1"/>
</dbReference>
<comment type="subcellular location">
    <subcellularLocation>
        <location evidence="6">Cell outer membrane</location>
        <topology evidence="6">Lipid-anchor</topology>
    </subcellularLocation>
</comment>
<sequence length="188" mass="20686">MTRSHIGMRAVSRAFFMGLAMALAATTLVTSGCGYQLRGVAEVDPTFERVHVSGLSKSSPVYRTLAAEIDKSKAVLVDDRRDATARLVVESDSVEERASVVDPSANVRQYELLHELRYHIELPDGARTPSRKISQARNYNYDPRGVIASSSNEGQIRRELGELVGQLLFYRLLAPIDPDTLIAPGDGR</sequence>
<evidence type="ECO:0000256" key="3">
    <source>
        <dbReference type="ARBA" id="ARBA00023139"/>
    </source>
</evidence>
<dbReference type="PANTHER" id="PTHR38098">
    <property type="entry name" value="LPS-ASSEMBLY LIPOPROTEIN LPTE"/>
    <property type="match status" value="1"/>
</dbReference>
<comment type="subunit">
    <text evidence="6">Component of the lipopolysaccharide transport and assembly complex. Interacts with LptD.</text>
</comment>
<proteinExistence type="inferred from homology"/>
<evidence type="ECO:0000256" key="6">
    <source>
        <dbReference type="HAMAP-Rule" id="MF_01186"/>
    </source>
</evidence>
<reference evidence="7 8" key="1">
    <citation type="submission" date="2023-11" db="EMBL/GenBank/DDBJ databases">
        <title>MicrobeMod: A computational toolkit for identifying prokaryotic methylation and restriction-modification with nanopore sequencing.</title>
        <authorList>
            <person name="Crits-Christoph A."/>
            <person name="Kang S.C."/>
            <person name="Lee H."/>
            <person name="Ostrov N."/>
        </authorList>
    </citation>
    <scope>NUCLEOTIDE SEQUENCE [LARGE SCALE GENOMIC DNA]</scope>
    <source>
        <strain evidence="7 8">ATCC 49870</strain>
    </source>
</reference>
<comment type="function">
    <text evidence="6">Together with LptD, is involved in the assembly of lipopolysaccharide (LPS) at the surface of the outer membrane. Required for the proper assembly of LptD. Binds LPS and may serve as the LPS recognition site at the outer membrane.</text>
</comment>
<keyword evidence="2 6" id="KW-0472">Membrane</keyword>
<keyword evidence="8" id="KW-1185">Reference proteome</keyword>
<evidence type="ECO:0000256" key="5">
    <source>
        <dbReference type="ARBA" id="ARBA00023288"/>
    </source>
</evidence>
<keyword evidence="5 6" id="KW-0449">Lipoprotein</keyword>
<keyword evidence="3 6" id="KW-0564">Palmitate</keyword>
<organism evidence="7 8">
    <name type="scientific">Guyparkeria halophila</name>
    <dbReference type="NCBI Taxonomy" id="47960"/>
    <lineage>
        <taxon>Bacteria</taxon>
        <taxon>Pseudomonadati</taxon>
        <taxon>Pseudomonadota</taxon>
        <taxon>Gammaproteobacteria</taxon>
        <taxon>Chromatiales</taxon>
        <taxon>Thioalkalibacteraceae</taxon>
        <taxon>Guyparkeria</taxon>
    </lineage>
</organism>
<dbReference type="InterPro" id="IPR007485">
    <property type="entry name" value="LPS_assembly_LptE"/>
</dbReference>
<dbReference type="HAMAP" id="MF_01186">
    <property type="entry name" value="LPS_assembly_LptE"/>
    <property type="match status" value="1"/>
</dbReference>
<evidence type="ECO:0000313" key="7">
    <source>
        <dbReference type="EMBL" id="WQH15758.1"/>
    </source>
</evidence>
<evidence type="ECO:0000256" key="2">
    <source>
        <dbReference type="ARBA" id="ARBA00023136"/>
    </source>
</evidence>
<keyword evidence="4 6" id="KW-0998">Cell outer membrane</keyword>
<keyword evidence="1 6" id="KW-0732">Signal</keyword>
<evidence type="ECO:0000256" key="1">
    <source>
        <dbReference type="ARBA" id="ARBA00022729"/>
    </source>
</evidence>